<feature type="compositionally biased region" description="Basic and acidic residues" evidence="1">
    <location>
        <begin position="1176"/>
        <end position="1185"/>
    </location>
</feature>
<feature type="compositionally biased region" description="Acidic residues" evidence="1">
    <location>
        <begin position="579"/>
        <end position="590"/>
    </location>
</feature>
<feature type="compositionally biased region" description="Gly residues" evidence="1">
    <location>
        <begin position="1104"/>
        <end position="1120"/>
    </location>
</feature>
<feature type="compositionally biased region" description="Basic and acidic residues" evidence="1">
    <location>
        <begin position="535"/>
        <end position="547"/>
    </location>
</feature>
<feature type="transmembrane region" description="Helical" evidence="2">
    <location>
        <begin position="67"/>
        <end position="89"/>
    </location>
</feature>
<keyword evidence="2" id="KW-0812">Transmembrane</keyword>
<keyword evidence="2" id="KW-1133">Transmembrane helix</keyword>
<evidence type="ECO:0000313" key="4">
    <source>
        <dbReference type="Proteomes" id="UP000187735"/>
    </source>
</evidence>
<feature type="compositionally biased region" description="Gly residues" evidence="1">
    <location>
        <begin position="903"/>
        <end position="1092"/>
    </location>
</feature>
<feature type="compositionally biased region" description="Polar residues" evidence="1">
    <location>
        <begin position="855"/>
        <end position="897"/>
    </location>
</feature>
<gene>
    <name evidence="3" type="ORF">Fuma_06697</name>
</gene>
<dbReference type="KEGG" id="fmr:Fuma_06697"/>
<sequence>MSTVADPSSPYADCDEFIDYQIGVARNRIKWTELLTALLLAGVLLIGYVLVFTFFDHWVVTGGFAPLTRAIMLGVVLIACAYIVFRYVIRPWTREIHPLYAARMLDKEDSEFAGALLSVVDLNAAGMKSSESIKRTIEKRAAVRLSQINIDEAIDRRWLMQLGITLFVMVFVTCLYAVFSPKSMNLLRPLTLSKAAVATTSRILKVSPGDATIDAGRQLEIIADIGGRIPEEVLVTYTTQDETYVDQQMAMQPTDDTGRFRVLMVGESDRGIQQNLTYTVTAGDAVSQDFHITVSQPPRVSVTELHYAYPSYTELPERTVRHGNIDVWEGSQIDLTAESNVPLKRAILKFSDDATFAIPAEEVKLNVDGTMITGHFPLNLREDGTSPTFYRIEVEDRDGRKDPSPTVYAVKVRPDQAPIVRLLDPIRDLRVPANAIIPMLVEAEDPDFLLRSVELHYEVGGQMRTPELLYDATRMTPRKKWQGTREFDLGHLDLKPGDIVTYFVTARDNKPLLGTQSRTGTLQLIVEAPVTPQEVQERLRQDKEHQRQQMQESGTRDDAANDPSQEEAPSEGEAPSGEGGDEATESEDGDGAGTSSKTTDGTGEGTESEPSDKGRSKSDSATGDEDPNTEGTEGEKADSASGSDKNEDPSKDIEGTPDGSSEPDDSGSQDKKKATDNEALQKLLEHFRDKGNDAEMSETGTEPTNQPADQNSDPKTAGERLGVDSTGNEQPGVNQPDIDSPDSGDPGAKSPSAPEMSGDKPDAAADSSTPDSPKADGSDQADGDKGPETTDPSGASEKGANGESENKGEPANGEDNPQQDGGKSGDGNSDGAKGDEPGKNPGDPMPSDAPGEGVTETQQPGENSGNSAQQQDGNATQQPGQNEQSQPPGMNQDNANPQQGQQGQQGQGQQGQGQQGQGQQGQGQQGQGQQGQGQQGQGQQGQGQQGQGQQGQGQQGQGQQGQGQQGQGQQGQGQQGQGQQGQGQQGQGQQGQGQQGQGQQGQGQQGQGQQGQGQQGQGQQGQGQQGQGQQGQGQQGQGQQGQGQQGQGQQGQGQQGQGQQGQGQQGGQPGQGQGQQGQGGPSTGEGARGGSSGSTAGPIQKGNAQGGKDGDGTGTGGSGSSEGSAAPDVNDAAKAADLALKRLQQDLDRGEVDKELLEELGWTEEQLKMFSERMHDQLRSLKDTPDEANAPERLQRRRVEELLKSLDLESSAKDRLGRTDRDRAQQDTTSRKTQPPGRYRDLLKMYQKSLSRGKKR</sequence>
<protein>
    <submittedName>
        <fullName evidence="3">Uncharacterized protein</fullName>
    </submittedName>
</protein>
<feature type="compositionally biased region" description="Basic and acidic residues" evidence="1">
    <location>
        <begin position="1203"/>
        <end position="1225"/>
    </location>
</feature>
<feature type="region of interest" description="Disordered" evidence="1">
    <location>
        <begin position="1203"/>
        <end position="1256"/>
    </location>
</feature>
<feature type="compositionally biased region" description="Basic and acidic residues" evidence="1">
    <location>
        <begin position="773"/>
        <end position="788"/>
    </location>
</feature>
<feature type="transmembrane region" description="Helical" evidence="2">
    <location>
        <begin position="34"/>
        <end position="55"/>
    </location>
</feature>
<feature type="compositionally biased region" description="Low complexity" evidence="1">
    <location>
        <begin position="736"/>
        <end position="747"/>
    </location>
</feature>
<reference evidence="3 4" key="1">
    <citation type="journal article" date="2016" name="Front. Microbiol.">
        <title>Fuerstia marisgermanicae gen. nov., sp. nov., an Unusual Member of the Phylum Planctomycetes from the German Wadden Sea.</title>
        <authorList>
            <person name="Kohn T."/>
            <person name="Heuer A."/>
            <person name="Jogler M."/>
            <person name="Vollmers J."/>
            <person name="Boedeker C."/>
            <person name="Bunk B."/>
            <person name="Rast P."/>
            <person name="Borchert D."/>
            <person name="Glockner I."/>
            <person name="Freese H.M."/>
            <person name="Klenk H.P."/>
            <person name="Overmann J."/>
            <person name="Kaster A.K."/>
            <person name="Rohde M."/>
            <person name="Wiegand S."/>
            <person name="Jogler C."/>
        </authorList>
    </citation>
    <scope>NUCLEOTIDE SEQUENCE [LARGE SCALE GENOMIC DNA]</scope>
    <source>
        <strain evidence="3 4">NH11</strain>
    </source>
</reference>
<feature type="region of interest" description="Disordered" evidence="1">
    <location>
        <begin position="1176"/>
        <end position="1195"/>
    </location>
</feature>
<organism evidence="3 4">
    <name type="scientific">Fuerstiella marisgermanici</name>
    <dbReference type="NCBI Taxonomy" id="1891926"/>
    <lineage>
        <taxon>Bacteria</taxon>
        <taxon>Pseudomonadati</taxon>
        <taxon>Planctomycetota</taxon>
        <taxon>Planctomycetia</taxon>
        <taxon>Planctomycetales</taxon>
        <taxon>Planctomycetaceae</taxon>
        <taxon>Fuerstiella</taxon>
    </lineage>
</organism>
<evidence type="ECO:0000256" key="1">
    <source>
        <dbReference type="SAM" id="MobiDB-lite"/>
    </source>
</evidence>
<dbReference type="STRING" id="1891926.Fuma_06697"/>
<feature type="region of interest" description="Disordered" evidence="1">
    <location>
        <begin position="534"/>
        <end position="1131"/>
    </location>
</feature>
<proteinExistence type="predicted"/>
<dbReference type="EMBL" id="CP017641">
    <property type="protein sequence ID" value="APZ97019.1"/>
    <property type="molecule type" value="Genomic_DNA"/>
</dbReference>
<feature type="compositionally biased region" description="Basic and acidic residues" evidence="1">
    <location>
        <begin position="683"/>
        <end position="693"/>
    </location>
</feature>
<feature type="transmembrane region" description="Helical" evidence="2">
    <location>
        <begin position="158"/>
        <end position="179"/>
    </location>
</feature>
<feature type="compositionally biased region" description="Low complexity" evidence="1">
    <location>
        <begin position="1121"/>
        <end position="1131"/>
    </location>
</feature>
<dbReference type="AlphaFoldDB" id="A0A1P8WSJ3"/>
<name>A0A1P8WSJ3_9PLAN</name>
<dbReference type="RefSeq" id="WP_077027968.1">
    <property type="nucleotide sequence ID" value="NZ_CP017641.1"/>
</dbReference>
<evidence type="ECO:0000256" key="2">
    <source>
        <dbReference type="SAM" id="Phobius"/>
    </source>
</evidence>
<evidence type="ECO:0000313" key="3">
    <source>
        <dbReference type="EMBL" id="APZ97019.1"/>
    </source>
</evidence>
<keyword evidence="2" id="KW-0472">Membrane</keyword>
<feature type="compositionally biased region" description="Polar residues" evidence="1">
    <location>
        <begin position="698"/>
        <end position="714"/>
    </location>
</feature>
<accession>A0A1P8WSJ3</accession>
<feature type="compositionally biased region" description="Basic and acidic residues" evidence="1">
    <location>
        <begin position="633"/>
        <end position="654"/>
    </location>
</feature>
<keyword evidence="4" id="KW-1185">Reference proteome</keyword>
<dbReference type="Proteomes" id="UP000187735">
    <property type="component" value="Chromosome"/>
</dbReference>